<dbReference type="Pfam" id="PF16761">
    <property type="entry name" value="Clr2_transil"/>
    <property type="match status" value="1"/>
</dbReference>
<sequence length="451" mass="50341">MPSGQSEIKFPRTDIIHLNAATEFIAKAQAKEVTVRTAEDQHRQRWLRSIYNGLCEAGVLNSQADSRLIEFPQGYQLLQVKRQKLQARSGAHEWDCQLVGSPYVRSRFRSPAEFKPHAIWFFSNAELDHSACTHRNGKKLQATEPLSLPSDSLSSTSVAADHPLHQDITIHSEFRVGELVSVALNHPIVETIHFNFEENDDAFSQELTFTAAAVPHIQALFDAYKQATSHKVSGQYPFAFQPPTSSNIGSECMQIGDLVRLKTARKDLDNLQQFVCPPSGPGPYFSRVLTHSPNIGGAPSRSIFSKIMAWQHPQDLGSRNILAVGAIGILSEVADKDGTFMEGNQEQLEKIPEAHHGDTAAQITSTFYNINRELGGSVTPSIYHLQTLVGLWPDDSGDYEDQKIHERLEASTTHEEQLINGLDILSEIAQQRENRFERCCPSVFVKMNESE</sequence>
<gene>
    <name evidence="2" type="ORF">J3R30DRAFT_3696129</name>
</gene>
<dbReference type="AlphaFoldDB" id="A0A9W9DVC8"/>
<protein>
    <recommendedName>
        <fullName evidence="1">Cryptic loci regulator 2 N-terminal domain-containing protein</fullName>
    </recommendedName>
</protein>
<dbReference type="GO" id="GO:0030466">
    <property type="term" value="P:silent mating-type cassette heterochromatin formation"/>
    <property type="evidence" value="ECO:0007669"/>
    <property type="project" value="TreeGrafter"/>
</dbReference>
<comment type="caution">
    <text evidence="2">The sequence shown here is derived from an EMBL/GenBank/DDBJ whole genome shotgun (WGS) entry which is preliminary data.</text>
</comment>
<dbReference type="PANTHER" id="PTHR38046:SF1">
    <property type="entry name" value="CRYPTIC LOCI REGULATOR 2"/>
    <property type="match status" value="1"/>
</dbReference>
<proteinExistence type="predicted"/>
<feature type="domain" description="Cryptic loci regulator 2 N-terminal" evidence="1">
    <location>
        <begin position="68"/>
        <end position="133"/>
    </location>
</feature>
<evidence type="ECO:0000313" key="3">
    <source>
        <dbReference type="Proteomes" id="UP001150266"/>
    </source>
</evidence>
<dbReference type="EMBL" id="JAOTPV010000002">
    <property type="protein sequence ID" value="KAJ4488359.1"/>
    <property type="molecule type" value="Genomic_DNA"/>
</dbReference>
<name>A0A9W9DVC8_9AGAR</name>
<dbReference type="GO" id="GO:0031934">
    <property type="term" value="C:mating-type region heterochromatin"/>
    <property type="evidence" value="ECO:0007669"/>
    <property type="project" value="TreeGrafter"/>
</dbReference>
<dbReference type="OrthoDB" id="3058459at2759"/>
<dbReference type="Proteomes" id="UP001150266">
    <property type="component" value="Unassembled WGS sequence"/>
</dbReference>
<reference evidence="2" key="1">
    <citation type="submission" date="2022-08" db="EMBL/GenBank/DDBJ databases">
        <title>A Global Phylogenomic Analysis of the Shiitake Genus Lentinula.</title>
        <authorList>
            <consortium name="DOE Joint Genome Institute"/>
            <person name="Sierra-Patev S."/>
            <person name="Min B."/>
            <person name="Naranjo-Ortiz M."/>
            <person name="Looney B."/>
            <person name="Konkel Z."/>
            <person name="Slot J.C."/>
            <person name="Sakamoto Y."/>
            <person name="Steenwyk J.L."/>
            <person name="Rokas A."/>
            <person name="Carro J."/>
            <person name="Camarero S."/>
            <person name="Ferreira P."/>
            <person name="Molpeceres G."/>
            <person name="Ruiz-Duenas F.J."/>
            <person name="Serrano A."/>
            <person name="Henrissat B."/>
            <person name="Drula E."/>
            <person name="Hughes K.W."/>
            <person name="Mata J.L."/>
            <person name="Ishikawa N.K."/>
            <person name="Vargas-Isla R."/>
            <person name="Ushijima S."/>
            <person name="Smith C.A."/>
            <person name="Ahrendt S."/>
            <person name="Andreopoulos W."/>
            <person name="He G."/>
            <person name="Labutti K."/>
            <person name="Lipzen A."/>
            <person name="Ng V."/>
            <person name="Riley R."/>
            <person name="Sandor L."/>
            <person name="Barry K."/>
            <person name="Martinez A.T."/>
            <person name="Xiao Y."/>
            <person name="Gibbons J.G."/>
            <person name="Terashima K."/>
            <person name="Grigoriev I.V."/>
            <person name="Hibbett D.S."/>
        </authorList>
    </citation>
    <scope>NUCLEOTIDE SEQUENCE</scope>
    <source>
        <strain evidence="2">JLM2183</strain>
    </source>
</reference>
<accession>A0A9W9DVC8</accession>
<organism evidence="2 3">
    <name type="scientific">Lentinula aciculospora</name>
    <dbReference type="NCBI Taxonomy" id="153920"/>
    <lineage>
        <taxon>Eukaryota</taxon>
        <taxon>Fungi</taxon>
        <taxon>Dikarya</taxon>
        <taxon>Basidiomycota</taxon>
        <taxon>Agaricomycotina</taxon>
        <taxon>Agaricomycetes</taxon>
        <taxon>Agaricomycetidae</taxon>
        <taxon>Agaricales</taxon>
        <taxon>Marasmiineae</taxon>
        <taxon>Omphalotaceae</taxon>
        <taxon>Lentinula</taxon>
    </lineage>
</organism>
<evidence type="ECO:0000313" key="2">
    <source>
        <dbReference type="EMBL" id="KAJ4488359.1"/>
    </source>
</evidence>
<dbReference type="GO" id="GO:0033553">
    <property type="term" value="C:rDNA heterochromatin"/>
    <property type="evidence" value="ECO:0007669"/>
    <property type="project" value="TreeGrafter"/>
</dbReference>
<dbReference type="InterPro" id="IPR038986">
    <property type="entry name" value="Clr2"/>
</dbReference>
<dbReference type="InterPro" id="IPR031915">
    <property type="entry name" value="Clr2_N"/>
</dbReference>
<evidence type="ECO:0000259" key="1">
    <source>
        <dbReference type="Pfam" id="PF16761"/>
    </source>
</evidence>
<dbReference type="GO" id="GO:0070824">
    <property type="term" value="C:SHREC complex"/>
    <property type="evidence" value="ECO:0007669"/>
    <property type="project" value="InterPro"/>
</dbReference>
<keyword evidence="3" id="KW-1185">Reference proteome</keyword>
<dbReference type="PANTHER" id="PTHR38046">
    <property type="entry name" value="CRYPTIC LOCI REGULATOR 2"/>
    <property type="match status" value="1"/>
</dbReference>